<dbReference type="InterPro" id="IPR029058">
    <property type="entry name" value="AB_hydrolase_fold"/>
</dbReference>
<protein>
    <submittedName>
        <fullName evidence="2">PE-PPE domain-containing protein</fullName>
    </submittedName>
</protein>
<sequence length="324" mass="33857">MAAAGLLLAGTGAAISHPVGPLHLGTTLLATTGPLAGSEVAIIVGGTGQPTPSETFAQSAANLYLNPLGFLGGETDSTVCHMDGTDPCSAPLQVLTTPMLFEQGQSSYDGAALIVDAVKNQFEQNPGAFDAEHPLTIFGYSQGATAESIAMEQLHEDGIPLDALHFVFIGNPSAPDGVWQHLDAAMDATFGEDLADFLLKLLGMTETLGNSTPNDLYAATIYGLPDDPVANFKDAYAADGLWGALGGIFGPHVEYLGLTPDQIADNTVVTDGALTYVNIDNSEIDAFAAWASALFEHGVADSDPFQSVWDSLVFFVENLFTILF</sequence>
<dbReference type="EMBL" id="OY726394">
    <property type="protein sequence ID" value="CAJ1502635.1"/>
    <property type="molecule type" value="Genomic_DNA"/>
</dbReference>
<proteinExistence type="predicted"/>
<dbReference type="Gene3D" id="3.40.50.1820">
    <property type="entry name" value="alpha/beta hydrolase"/>
    <property type="match status" value="1"/>
</dbReference>
<dbReference type="InterPro" id="IPR013228">
    <property type="entry name" value="PE-PPE_C"/>
</dbReference>
<evidence type="ECO:0000259" key="1">
    <source>
        <dbReference type="Pfam" id="PF08237"/>
    </source>
</evidence>
<evidence type="ECO:0000313" key="2">
    <source>
        <dbReference type="EMBL" id="CAJ1502635.1"/>
    </source>
</evidence>
<evidence type="ECO:0000313" key="3">
    <source>
        <dbReference type="Proteomes" id="UP001190336"/>
    </source>
</evidence>
<dbReference type="Pfam" id="PF08237">
    <property type="entry name" value="PE-PPE"/>
    <property type="match status" value="1"/>
</dbReference>
<dbReference type="SUPFAM" id="SSF53474">
    <property type="entry name" value="alpha/beta-Hydrolases"/>
    <property type="match status" value="1"/>
</dbReference>
<name>A0ABM9LPP2_9MYCO</name>
<reference evidence="2 3" key="1">
    <citation type="submission" date="2023-08" db="EMBL/GenBank/DDBJ databases">
        <authorList>
            <person name="Folkvardsen B D."/>
            <person name="Norman A."/>
        </authorList>
    </citation>
    <scope>NUCLEOTIDE SEQUENCE [LARGE SCALE GENOMIC DNA]</scope>
    <source>
        <strain evidence="2 3">Mu0083</strain>
    </source>
</reference>
<dbReference type="Proteomes" id="UP001190336">
    <property type="component" value="Chromosome"/>
</dbReference>
<dbReference type="RefSeq" id="WP_308473708.1">
    <property type="nucleotide sequence ID" value="NZ_OY726394.1"/>
</dbReference>
<feature type="domain" description="PE-PPE" evidence="1">
    <location>
        <begin position="103"/>
        <end position="232"/>
    </location>
</feature>
<gene>
    <name evidence="2" type="ORF">MU0083_002982</name>
</gene>
<keyword evidence="3" id="KW-1185">Reference proteome</keyword>
<organism evidence="2 3">
    <name type="scientific">[Mycobacterium] kokjensenii</name>
    <dbReference type="NCBI Taxonomy" id="3064287"/>
    <lineage>
        <taxon>Bacteria</taxon>
        <taxon>Bacillati</taxon>
        <taxon>Actinomycetota</taxon>
        <taxon>Actinomycetes</taxon>
        <taxon>Mycobacteriales</taxon>
        <taxon>Mycobacteriaceae</taxon>
        <taxon>Mycolicibacter</taxon>
    </lineage>
</organism>
<accession>A0ABM9LPP2</accession>